<dbReference type="Pfam" id="PF25535">
    <property type="entry name" value="DUF7919"/>
    <property type="match status" value="1"/>
</dbReference>
<dbReference type="Proteomes" id="UP001416858">
    <property type="component" value="Unassembled WGS sequence"/>
</dbReference>
<feature type="domain" description="DUF7919" evidence="1">
    <location>
        <begin position="9"/>
        <end position="57"/>
    </location>
</feature>
<protein>
    <recommendedName>
        <fullName evidence="1">DUF7919 domain-containing protein</fullName>
    </recommendedName>
</protein>
<organism evidence="2 3">
    <name type="scientific">Novipirellula caenicola</name>
    <dbReference type="NCBI Taxonomy" id="1536901"/>
    <lineage>
        <taxon>Bacteria</taxon>
        <taxon>Pseudomonadati</taxon>
        <taxon>Planctomycetota</taxon>
        <taxon>Planctomycetia</taxon>
        <taxon>Pirellulales</taxon>
        <taxon>Pirellulaceae</taxon>
        <taxon>Novipirellula</taxon>
    </lineage>
</organism>
<sequence>MVFGNANECELCRFDLPHCHANLFVPDGSVIFVCPGLIVHFIAAHHYRPPNDFGAVVAAYRDTRTMLYRKSLLSSGGRTLVPKRSLCSRRTLNTLQTQHGKAMHLRREAGFFPNGQFFVVAE</sequence>
<keyword evidence="3" id="KW-1185">Reference proteome</keyword>
<reference evidence="2 3" key="1">
    <citation type="submission" date="2024-02" db="EMBL/GenBank/DDBJ databases">
        <title>Rhodopirellula caenicola NBRC 110016.</title>
        <authorList>
            <person name="Ichikawa N."/>
            <person name="Katano-Makiyama Y."/>
            <person name="Hidaka K."/>
        </authorList>
    </citation>
    <scope>NUCLEOTIDE SEQUENCE [LARGE SCALE GENOMIC DNA]</scope>
    <source>
        <strain evidence="2 3">NBRC 110016</strain>
    </source>
</reference>
<comment type="caution">
    <text evidence="2">The sequence shown here is derived from an EMBL/GenBank/DDBJ whole genome shotgun (WGS) entry which is preliminary data.</text>
</comment>
<evidence type="ECO:0000313" key="3">
    <source>
        <dbReference type="Proteomes" id="UP001416858"/>
    </source>
</evidence>
<name>A0ABP9W181_9BACT</name>
<accession>A0ABP9W181</accession>
<gene>
    <name evidence="2" type="ORF">Rcae01_06621</name>
</gene>
<dbReference type="InterPro" id="IPR057679">
    <property type="entry name" value="DUF7919"/>
</dbReference>
<proteinExistence type="predicted"/>
<dbReference type="EMBL" id="BAABRO010000036">
    <property type="protein sequence ID" value="GAA5511108.1"/>
    <property type="molecule type" value="Genomic_DNA"/>
</dbReference>
<evidence type="ECO:0000259" key="1">
    <source>
        <dbReference type="Pfam" id="PF25535"/>
    </source>
</evidence>
<evidence type="ECO:0000313" key="2">
    <source>
        <dbReference type="EMBL" id="GAA5511108.1"/>
    </source>
</evidence>